<protein>
    <submittedName>
        <fullName evidence="2">Uncharacterized protein</fullName>
    </submittedName>
</protein>
<dbReference type="AlphaFoldDB" id="Q253A0"/>
<name>Q253A0_CHLFF</name>
<dbReference type="EMBL" id="AP006861">
    <property type="protein sequence ID" value="BAE81638.1"/>
    <property type="molecule type" value="Genomic_DNA"/>
</dbReference>
<organism evidence="2 3">
    <name type="scientific">Chlamydia felis (strain Fe/C-56)</name>
    <name type="common">Chlamydophila felis</name>
    <dbReference type="NCBI Taxonomy" id="264202"/>
    <lineage>
        <taxon>Bacteria</taxon>
        <taxon>Pseudomonadati</taxon>
        <taxon>Chlamydiota</taxon>
        <taxon>Chlamydiia</taxon>
        <taxon>Chlamydiales</taxon>
        <taxon>Chlamydiaceae</taxon>
        <taxon>Chlamydia/Chlamydophila group</taxon>
        <taxon>Chlamydia</taxon>
    </lineage>
</organism>
<sequence length="72" mass="8538">MLNYYSKPRQKQLKNSSPLSSIKRQKNYLPVKITQKSTLSLFIERFPLFRQTPLRCLGLYLTEKPNKKILIP</sequence>
<accession>Q253A0</accession>
<reference evidence="2 3" key="1">
    <citation type="journal article" date="2006" name="DNA Res.">
        <title>Genome sequence of the cat pathogen, Chlamydophila felis.</title>
        <authorList>
            <person name="Azuma Y."/>
            <person name="Hirakawa H."/>
            <person name="Yamashita A."/>
            <person name="Cai Y."/>
            <person name="Rahman M.A."/>
            <person name="Suzuki H."/>
            <person name="Mitaku S."/>
            <person name="Toh H."/>
            <person name="Goto S."/>
            <person name="Murakami T."/>
            <person name="Sugi K."/>
            <person name="Hayashi H."/>
            <person name="Fukushi H."/>
            <person name="Hattori M."/>
            <person name="Kuhara S."/>
            <person name="Shirai M."/>
        </authorList>
    </citation>
    <scope>NUCLEOTIDE SEQUENCE [LARGE SCALE GENOMIC DNA]</scope>
    <source>
        <strain evidence="2 3">Fe/C-56</strain>
    </source>
</reference>
<evidence type="ECO:0000313" key="3">
    <source>
        <dbReference type="Proteomes" id="UP000001260"/>
    </source>
</evidence>
<keyword evidence="3" id="KW-1185">Reference proteome</keyword>
<gene>
    <name evidence="2" type="ordered locus">CF0866</name>
</gene>
<dbReference type="KEGG" id="cfe:BAE81638.1"/>
<feature type="region of interest" description="Disordered" evidence="1">
    <location>
        <begin position="1"/>
        <end position="21"/>
    </location>
</feature>
<dbReference type="Proteomes" id="UP000001260">
    <property type="component" value="Chromosome"/>
</dbReference>
<evidence type="ECO:0000256" key="1">
    <source>
        <dbReference type="SAM" id="MobiDB-lite"/>
    </source>
</evidence>
<dbReference type="HOGENOM" id="CLU_2715045_0_0_0"/>
<proteinExistence type="predicted"/>
<evidence type="ECO:0000313" key="2">
    <source>
        <dbReference type="EMBL" id="BAE81638.1"/>
    </source>
</evidence>
<dbReference type="STRING" id="264202.gene:10544699"/>